<gene>
    <name evidence="2" type="ORF">PHYBLDRAFT_142303</name>
</gene>
<organism evidence="2 3">
    <name type="scientific">Phycomyces blakesleeanus (strain ATCC 8743b / DSM 1359 / FGSC 10004 / NBRC 33097 / NRRL 1555)</name>
    <dbReference type="NCBI Taxonomy" id="763407"/>
    <lineage>
        <taxon>Eukaryota</taxon>
        <taxon>Fungi</taxon>
        <taxon>Fungi incertae sedis</taxon>
        <taxon>Mucoromycota</taxon>
        <taxon>Mucoromycotina</taxon>
        <taxon>Mucoromycetes</taxon>
        <taxon>Mucorales</taxon>
        <taxon>Phycomycetaceae</taxon>
        <taxon>Phycomyces</taxon>
    </lineage>
</organism>
<dbReference type="AlphaFoldDB" id="A0A162PX25"/>
<evidence type="ECO:0000256" key="1">
    <source>
        <dbReference type="SAM" id="MobiDB-lite"/>
    </source>
</evidence>
<keyword evidence="3" id="KW-1185">Reference proteome</keyword>
<feature type="compositionally biased region" description="Polar residues" evidence="1">
    <location>
        <begin position="32"/>
        <end position="43"/>
    </location>
</feature>
<proteinExistence type="predicted"/>
<dbReference type="EMBL" id="KV440975">
    <property type="protein sequence ID" value="OAD76797.1"/>
    <property type="molecule type" value="Genomic_DNA"/>
</dbReference>
<name>A0A162PX25_PHYB8</name>
<reference evidence="3" key="1">
    <citation type="submission" date="2015-06" db="EMBL/GenBank/DDBJ databases">
        <title>Expansion of signal transduction pathways in fungi by whole-genome duplication.</title>
        <authorList>
            <consortium name="DOE Joint Genome Institute"/>
            <person name="Corrochano L.M."/>
            <person name="Kuo A."/>
            <person name="Marcet-Houben M."/>
            <person name="Polaino S."/>
            <person name="Salamov A."/>
            <person name="Villalobos J.M."/>
            <person name="Alvarez M.I."/>
            <person name="Avalos J."/>
            <person name="Benito E.P."/>
            <person name="Benoit I."/>
            <person name="Burger G."/>
            <person name="Camino L.P."/>
            <person name="Canovas D."/>
            <person name="Cerda-Olmedo E."/>
            <person name="Cheng J.-F."/>
            <person name="Dominguez A."/>
            <person name="Elias M."/>
            <person name="Eslava A.P."/>
            <person name="Glaser F."/>
            <person name="Grimwood J."/>
            <person name="Gutierrez G."/>
            <person name="Heitman J."/>
            <person name="Henrissat B."/>
            <person name="Iturriaga E.A."/>
            <person name="Lang B.F."/>
            <person name="Lavin J.L."/>
            <person name="Lee S."/>
            <person name="Li W."/>
            <person name="Lindquist E."/>
            <person name="Lopez-Garcia S."/>
            <person name="Luque E.M."/>
            <person name="Marcos A.T."/>
            <person name="Martin J."/>
            <person name="McCluskey K."/>
            <person name="Medina H.R."/>
            <person name="Miralles-Duran A."/>
            <person name="Miyazaki A."/>
            <person name="Munoz-Torres E."/>
            <person name="Oguiza J.A."/>
            <person name="Ohm R."/>
            <person name="Olmedo M."/>
            <person name="Orejas M."/>
            <person name="Ortiz-Castellanos L."/>
            <person name="Pisabarro A.G."/>
            <person name="Rodriguez-Romero J."/>
            <person name="Ruiz-Herrera J."/>
            <person name="Ruiz-Vazquez R."/>
            <person name="Sanz C."/>
            <person name="Schackwitz W."/>
            <person name="Schmutz J."/>
            <person name="Shahriari M."/>
            <person name="Shelest E."/>
            <person name="Silva-Franco F."/>
            <person name="Soanes D."/>
            <person name="Syed K."/>
            <person name="Tagua V.G."/>
            <person name="Talbot N.J."/>
            <person name="Thon M."/>
            <person name="De vries R.P."/>
            <person name="Wiebenga A."/>
            <person name="Yadav J.S."/>
            <person name="Braun E.L."/>
            <person name="Baker S."/>
            <person name="Garre V."/>
            <person name="Horwitz B."/>
            <person name="Torres-Martinez S."/>
            <person name="Idnurm A."/>
            <person name="Herrera-Estrella A."/>
            <person name="Gabaldon T."/>
            <person name="Grigoriev I.V."/>
        </authorList>
    </citation>
    <scope>NUCLEOTIDE SEQUENCE [LARGE SCALE GENOMIC DNA]</scope>
    <source>
        <strain evidence="3">NRRL 1555(-)</strain>
    </source>
</reference>
<dbReference type="Proteomes" id="UP000077315">
    <property type="component" value="Unassembled WGS sequence"/>
</dbReference>
<dbReference type="VEuPathDB" id="FungiDB:PHYBLDRAFT_142303"/>
<dbReference type="InParanoid" id="A0A162PX25"/>
<feature type="region of interest" description="Disordered" evidence="1">
    <location>
        <begin position="1"/>
        <end position="43"/>
    </location>
</feature>
<protein>
    <submittedName>
        <fullName evidence="2">Uncharacterized protein</fullName>
    </submittedName>
</protein>
<accession>A0A162PX25</accession>
<dbReference type="RefSeq" id="XP_018294837.1">
    <property type="nucleotide sequence ID" value="XM_018430778.1"/>
</dbReference>
<dbReference type="GeneID" id="28991684"/>
<evidence type="ECO:0000313" key="3">
    <source>
        <dbReference type="Proteomes" id="UP000077315"/>
    </source>
</evidence>
<sequence>MEETPELGSADMASQQSRSQPRKKFTPALEGRSNQVYTQASQQPSFLPTRHGIKFTMTAKYRHLNFALGSSLMSSSVYQSVGSSKIQEIVLVNPSALLHVQVLNEFKKTLRIQGVCKNNPTHRKLLNTKTRTQGKQFTSSQSRAPKRLLRFKHWSFSISNNKAQDRIPFGFFSPAVNAGRNAQGTDQISDHSTLSELNSHTSQRAQCFQ</sequence>
<evidence type="ECO:0000313" key="2">
    <source>
        <dbReference type="EMBL" id="OAD76797.1"/>
    </source>
</evidence>